<feature type="region of interest" description="Disordered" evidence="2">
    <location>
        <begin position="1210"/>
        <end position="1248"/>
    </location>
</feature>
<feature type="coiled-coil region" evidence="1">
    <location>
        <begin position="1726"/>
        <end position="1753"/>
    </location>
</feature>
<feature type="region of interest" description="Disordered" evidence="2">
    <location>
        <begin position="25"/>
        <end position="56"/>
    </location>
</feature>
<feature type="compositionally biased region" description="Low complexity" evidence="2">
    <location>
        <begin position="1226"/>
        <end position="1246"/>
    </location>
</feature>
<keyword evidence="1" id="KW-0175">Coiled coil</keyword>
<feature type="region of interest" description="Disordered" evidence="2">
    <location>
        <begin position="316"/>
        <end position="402"/>
    </location>
</feature>
<feature type="region of interest" description="Disordered" evidence="2">
    <location>
        <begin position="1090"/>
        <end position="1122"/>
    </location>
</feature>
<feature type="compositionally biased region" description="Pro residues" evidence="2">
    <location>
        <begin position="1570"/>
        <end position="1579"/>
    </location>
</feature>
<feature type="compositionally biased region" description="Low complexity" evidence="2">
    <location>
        <begin position="910"/>
        <end position="924"/>
    </location>
</feature>
<feature type="region of interest" description="Disordered" evidence="2">
    <location>
        <begin position="262"/>
        <end position="282"/>
    </location>
</feature>
<feature type="compositionally biased region" description="Low complexity" evidence="2">
    <location>
        <begin position="375"/>
        <end position="402"/>
    </location>
</feature>
<feature type="compositionally biased region" description="Low complexity" evidence="2">
    <location>
        <begin position="968"/>
        <end position="979"/>
    </location>
</feature>
<feature type="compositionally biased region" description="Polar residues" evidence="2">
    <location>
        <begin position="1643"/>
        <end position="1656"/>
    </location>
</feature>
<feature type="compositionally biased region" description="Polar residues" evidence="2">
    <location>
        <begin position="790"/>
        <end position="805"/>
    </location>
</feature>
<feature type="region of interest" description="Disordered" evidence="2">
    <location>
        <begin position="1531"/>
        <end position="1716"/>
    </location>
</feature>
<accession>A0A836ITA4</accession>
<name>A0A836ITA4_9TRYP</name>
<feature type="region of interest" description="Disordered" evidence="2">
    <location>
        <begin position="1764"/>
        <end position="1803"/>
    </location>
</feature>
<dbReference type="RefSeq" id="XP_067757419.1">
    <property type="nucleotide sequence ID" value="XM_067901056.1"/>
</dbReference>
<feature type="compositionally biased region" description="Polar residues" evidence="2">
    <location>
        <begin position="263"/>
        <end position="282"/>
    </location>
</feature>
<feature type="region of interest" description="Disordered" evidence="2">
    <location>
        <begin position="722"/>
        <end position="744"/>
    </location>
</feature>
<gene>
    <name evidence="3" type="ORF">JKF63_05087</name>
</gene>
<feature type="compositionally biased region" description="Polar residues" evidence="2">
    <location>
        <begin position="35"/>
        <end position="45"/>
    </location>
</feature>
<evidence type="ECO:0000256" key="1">
    <source>
        <dbReference type="SAM" id="Coils"/>
    </source>
</evidence>
<organism evidence="3 4">
    <name type="scientific">Porcisia hertigi</name>
    <dbReference type="NCBI Taxonomy" id="2761500"/>
    <lineage>
        <taxon>Eukaryota</taxon>
        <taxon>Discoba</taxon>
        <taxon>Euglenozoa</taxon>
        <taxon>Kinetoplastea</taxon>
        <taxon>Metakinetoplastina</taxon>
        <taxon>Trypanosomatida</taxon>
        <taxon>Trypanosomatidae</taxon>
        <taxon>Leishmaniinae</taxon>
        <taxon>Porcisia</taxon>
    </lineage>
</organism>
<feature type="compositionally biased region" description="Polar residues" evidence="2">
    <location>
        <begin position="944"/>
        <end position="955"/>
    </location>
</feature>
<feature type="compositionally biased region" description="Gly residues" evidence="2">
    <location>
        <begin position="1328"/>
        <end position="1338"/>
    </location>
</feature>
<feature type="region of interest" description="Disordered" evidence="2">
    <location>
        <begin position="611"/>
        <end position="630"/>
    </location>
</feature>
<feature type="compositionally biased region" description="Polar residues" evidence="2">
    <location>
        <begin position="1543"/>
        <end position="1557"/>
    </location>
</feature>
<feature type="compositionally biased region" description="Polar residues" evidence="2">
    <location>
        <begin position="1104"/>
        <end position="1113"/>
    </location>
</feature>
<dbReference type="Proteomes" id="UP000674318">
    <property type="component" value="Chromosome 21"/>
</dbReference>
<comment type="caution">
    <text evidence="3">The sequence shown here is derived from an EMBL/GenBank/DDBJ whole genome shotgun (WGS) entry which is preliminary data.</text>
</comment>
<feature type="compositionally biased region" description="Polar residues" evidence="2">
    <location>
        <begin position="1771"/>
        <end position="1784"/>
    </location>
</feature>
<evidence type="ECO:0000313" key="4">
    <source>
        <dbReference type="Proteomes" id="UP000674318"/>
    </source>
</evidence>
<feature type="region of interest" description="Disordered" evidence="2">
    <location>
        <begin position="1173"/>
        <end position="1193"/>
    </location>
</feature>
<dbReference type="OrthoDB" id="267081at2759"/>
<dbReference type="GeneID" id="94291133"/>
<feature type="region of interest" description="Disordered" evidence="2">
    <location>
        <begin position="1415"/>
        <end position="1479"/>
    </location>
</feature>
<feature type="region of interest" description="Disordered" evidence="2">
    <location>
        <begin position="1269"/>
        <end position="1338"/>
    </location>
</feature>
<feature type="compositionally biased region" description="Low complexity" evidence="2">
    <location>
        <begin position="1692"/>
        <end position="1716"/>
    </location>
</feature>
<sequence length="1849" mass="195687">MPSLAELFASFEAYWVWKRAQAGDGGAPEEEKEASTTLVAASPASSYEPDQHRRPSTLRQHYDQALRAREELLNFLQLYTDAVRSLDAHLEQWCRCRDPSWATPSVGGQQQATTAVCPLAGGAPVALSREVDAHAQDQRSEFEAYVCQLVEVAQTTHHIARVLQAALRALCCPSRTAVSSFKRSATALVRGEGLSRASRALQETERDATSHSLAVDVGHAGRLQTRSLANSTDGLNNGHTHAKRIRTHSFTEFGGTSLLPSPASCTSATTAQVGSSPQSPYHSQTLTWRAGLIPAQLGSTGMMGVATEGAQDSWMGILSPLTPAPSSAAAPASPSSPLPGRIEDGGPLQHQQKSLQRRRRSRDRQSPSPPPPPDAAAQAKDSALPVAASPSFSPHASPSTASVVSLSPLTGQRGAATPVAIVVPAQSSGKSVGEEHHLFSQMPPLTSQEEGLDDARDDGGPQAALTPVVSLCLTAKRPATHDRNGGAASRLNTDAEPPPRSMKPRLSRDGGRSLLLELALASTSGDAAADGCAALSKGHQVAVSRHSDTPEGLASVDSDLGINAKMAGDTHCSTVVALSPLSRQSSRHPGAGRATSITPVSSNVAGFEEGCVAPQSSPSPSPPLQRASATYTTAASPATCPYSLSPRSISMHGDAYHNTICCAFGDTGEYGSSSVGRAASIPTSVWPRLHHREALCLSPSAASVPGAANVSGDAQLSDITRAQTPAQDRASCKEPESDVDTMGLQPAPCAVDQGFYTAHDSRMDFPPPPAGASVPHTPANLEQPEPLLKSQPQTQNRGRPWSGQQPHVREWDHTFSPTPLMLDSLERELDEAQHRLQVPGLARHGSSTASASSVVAETHAAIDAVCRSVEDRVRVTLQEELGALRAEQWQSLHKMRKYVKHALEEMAEAVSSVGSGRHSSRGSSCARNGGQRPSTTHEMGGDNGPNNTTRTSKATATAEGRQRVLCASQETQTETLTTSDEISSAMTDIHASNLATLSSAHSTTVQQPQQGTPAVPASQNVQLLQRTLALSEAKAARLEQLTIQLKKRLWMAELSRLSPTSVTAGATVKTAAARGRLSLRDAFVYGTSNDTAGGVEADSGRDWPNTSQATGRQAHSEDDVAAAAGVEAEERAMLYLVDRELGCRAASGIHTPAQRHPSPVLKEWLSSYNSSRDEQGISHLSSSSTKQDRSSDLRCFEDDTTARICPAIPPIVPRGITERPNHRGLSQSSAASAGATATNITAAAPSPRIRQQRASIFHILRQEQLAWNGQSEGSPFSPPPPPLRDGSAGDTAKVPVDDPKAASMQSTARETRQTCDHPYNAGVASSGEGQGKRGGGAGAGYTSPAVWSDCYTTISGGNSFFAGEGFRSPASASTLRVENILQNARRLLQRRRESLDPGPHVIDNRRHRSALLAEDSQSYPTAVSSFPTRTKTKSDTEQIQHLEGDGMGGASAASAGHPSRLGRWTNHVEPLEGASPPSQACAAITPHPGARLSVVGVQRVDRSVDRQAGDLATADRGRSLYAHAHSPGSTYCGHDASPGSAVAHSSGQKPHASSSSDVYVASRLREGNFPTPPLTPVEPPMRLGNVSHDSWRVTPTGHAPRRVDSATSPSYREDSESRAARGPGERCAGIHSDSAVYQHERSLPSSASSTERGCSRSSHHTTDTVSTRGFRSSPSPSHAAAVSRVHDHGGEVPVSRASQVVRSASRPTASSISSTASCNSAQQQFLDTLEEQESAFTAALDQLQEQQRRLREKHCQLSLLAKRTPPVATPQRLSRTPHGSSRRATGTVKGDRRRTATAAAAPHASADINRLLERFAAAAASLAEREQRMREALRVVQRQRSALSRDDLL</sequence>
<reference evidence="3 4" key="1">
    <citation type="submission" date="2021-02" db="EMBL/GenBank/DDBJ databases">
        <title>Porcisia hertigi Genome sequencing and assembly.</title>
        <authorList>
            <person name="Almutairi H."/>
            <person name="Gatherer D."/>
        </authorList>
    </citation>
    <scope>NUCLEOTIDE SEQUENCE [LARGE SCALE GENOMIC DNA]</scope>
    <source>
        <strain evidence="3 4">C119</strain>
    </source>
</reference>
<feature type="compositionally biased region" description="Low complexity" evidence="2">
    <location>
        <begin position="1671"/>
        <end position="1683"/>
    </location>
</feature>
<proteinExistence type="predicted"/>
<dbReference type="EMBL" id="JAFJZO010000021">
    <property type="protein sequence ID" value="KAG5505751.1"/>
    <property type="molecule type" value="Genomic_DNA"/>
</dbReference>
<feature type="compositionally biased region" description="Polar residues" evidence="2">
    <location>
        <begin position="1415"/>
        <end position="1429"/>
    </location>
</feature>
<dbReference type="KEGG" id="phet:94291133"/>
<feature type="compositionally biased region" description="Low complexity" evidence="2">
    <location>
        <begin position="318"/>
        <end position="339"/>
    </location>
</feature>
<feature type="region of interest" description="Disordered" evidence="2">
    <location>
        <begin position="910"/>
        <end position="983"/>
    </location>
</feature>
<keyword evidence="4" id="KW-1185">Reference proteome</keyword>
<feature type="region of interest" description="Disordered" evidence="2">
    <location>
        <begin position="479"/>
        <end position="508"/>
    </location>
</feature>
<evidence type="ECO:0000256" key="2">
    <source>
        <dbReference type="SAM" id="MobiDB-lite"/>
    </source>
</evidence>
<protein>
    <submittedName>
        <fullName evidence="3">Uncharacterized protein</fullName>
    </submittedName>
</protein>
<feature type="region of interest" description="Disordered" evidence="2">
    <location>
        <begin position="763"/>
        <end position="807"/>
    </location>
</feature>
<feature type="compositionally biased region" description="Basic and acidic residues" evidence="2">
    <location>
        <begin position="1432"/>
        <end position="1444"/>
    </location>
</feature>
<evidence type="ECO:0000313" key="3">
    <source>
        <dbReference type="EMBL" id="KAG5505751.1"/>
    </source>
</evidence>